<evidence type="ECO:0000313" key="7">
    <source>
        <dbReference type="Proteomes" id="UP000294575"/>
    </source>
</evidence>
<evidence type="ECO:0000256" key="4">
    <source>
        <dbReference type="ARBA" id="ARBA00074799"/>
    </source>
</evidence>
<dbReference type="OrthoDB" id="9808939at2"/>
<dbReference type="GO" id="GO:0046081">
    <property type="term" value="P:dUTP catabolic process"/>
    <property type="evidence" value="ECO:0007669"/>
    <property type="project" value="TreeGrafter"/>
</dbReference>
<dbReference type="FunFam" id="1.10.287.1080:FF:000003">
    <property type="entry name" value="Nucleoside triphosphate pyrophosphohydrolase"/>
    <property type="match status" value="1"/>
</dbReference>
<evidence type="ECO:0000256" key="1">
    <source>
        <dbReference type="ARBA" id="ARBA00052141"/>
    </source>
</evidence>
<dbReference type="CDD" id="cd11528">
    <property type="entry name" value="NTP-PPase_MazG_Nterm"/>
    <property type="match status" value="1"/>
</dbReference>
<comment type="similarity">
    <text evidence="2">Belongs to the nucleoside triphosphate pyrophosphohydrolase family.</text>
</comment>
<dbReference type="Pfam" id="PF03819">
    <property type="entry name" value="MazG"/>
    <property type="match status" value="2"/>
</dbReference>
<dbReference type="InterPro" id="IPR004518">
    <property type="entry name" value="MazG-like_dom"/>
</dbReference>
<dbReference type="GO" id="GO:0006950">
    <property type="term" value="P:response to stress"/>
    <property type="evidence" value="ECO:0007669"/>
    <property type="project" value="UniProtKB-ARBA"/>
</dbReference>
<feature type="domain" description="NTP pyrophosphohydrolase MazG-like" evidence="5">
    <location>
        <begin position="31"/>
        <end position="104"/>
    </location>
</feature>
<dbReference type="InterPro" id="IPR048015">
    <property type="entry name" value="NTP-PPase_MazG-like_N"/>
</dbReference>
<dbReference type="InterPro" id="IPR048011">
    <property type="entry name" value="NTP-PPase_MazG-like_C"/>
</dbReference>
<dbReference type="Gene3D" id="1.10.287.1080">
    <property type="entry name" value="MazG-like"/>
    <property type="match status" value="2"/>
</dbReference>
<evidence type="ECO:0000313" key="6">
    <source>
        <dbReference type="EMBL" id="TDQ39490.1"/>
    </source>
</evidence>
<dbReference type="SUPFAM" id="SSF101386">
    <property type="entry name" value="all-alpha NTP pyrophosphatases"/>
    <property type="match status" value="2"/>
</dbReference>
<dbReference type="CDD" id="cd11529">
    <property type="entry name" value="NTP-PPase_MazG_Cterm"/>
    <property type="match status" value="1"/>
</dbReference>
<accession>A0A4R6TZS9</accession>
<sequence>MSEQRYQVEDLLYLMARLRDPQSGCPWDLQQDFHSIVPHTLEEAYEVADAIERKAWDELPGELGDLLFQVVYYAQFGQEQERFGFADVVDGIVRKLVRRHPHVFPGGDLRASHDGQTVASEEVPGQWQAIKAQEKREQGRDDAASVLADVPLNLPAMTRAVKLQKKAARTGFDWDGPEPVLAKIHEELAEVHEALASGSHQALEHEIGDLLFAVTNLARHAGIDPEQAVRGTNQRFCQRFAHIEQQVAGSGRQLEDCSLQELDALWDEAKRVLSRA</sequence>
<dbReference type="GO" id="GO:0006203">
    <property type="term" value="P:dGTP catabolic process"/>
    <property type="evidence" value="ECO:0007669"/>
    <property type="project" value="TreeGrafter"/>
</dbReference>
<evidence type="ECO:0000259" key="5">
    <source>
        <dbReference type="Pfam" id="PF03819"/>
    </source>
</evidence>
<gene>
    <name evidence="6" type="ORF">DFQ45_102184</name>
</gene>
<dbReference type="AlphaFoldDB" id="A0A4R6TZS9"/>
<dbReference type="EMBL" id="SNYK01000002">
    <property type="protein sequence ID" value="TDQ39490.1"/>
    <property type="molecule type" value="Genomic_DNA"/>
</dbReference>
<dbReference type="NCBIfam" id="NF007113">
    <property type="entry name" value="PRK09562.1"/>
    <property type="match status" value="1"/>
</dbReference>
<evidence type="ECO:0000256" key="2">
    <source>
        <dbReference type="ARBA" id="ARBA00061115"/>
    </source>
</evidence>
<proteinExistence type="inferred from homology"/>
<keyword evidence="7" id="KW-1185">Reference proteome</keyword>
<comment type="caution">
    <text evidence="6">The sequence shown here is derived from an EMBL/GenBank/DDBJ whole genome shotgun (WGS) entry which is preliminary data.</text>
</comment>
<reference evidence="6 7" key="1">
    <citation type="submission" date="2019-03" db="EMBL/GenBank/DDBJ databases">
        <title>Genomic Encyclopedia of Type Strains, Phase IV (KMG-IV): sequencing the most valuable type-strain genomes for metagenomic binning, comparative biology and taxonomic classification.</title>
        <authorList>
            <person name="Goeker M."/>
        </authorList>
    </citation>
    <scope>NUCLEOTIDE SEQUENCE [LARGE SCALE GENOMIC DNA]</scope>
    <source>
        <strain evidence="6 7">DSM 28679</strain>
    </source>
</reference>
<dbReference type="EC" id="3.6.1.8" evidence="3"/>
<feature type="domain" description="NTP pyrophosphohydrolase MazG-like" evidence="5">
    <location>
        <begin position="177"/>
        <end position="240"/>
    </location>
</feature>
<evidence type="ECO:0000256" key="3">
    <source>
        <dbReference type="ARBA" id="ARBA00066372"/>
    </source>
</evidence>
<name>A0A4R6TZS9_9GAMM</name>
<protein>
    <recommendedName>
        <fullName evidence="4">Nucleoside triphosphate pyrophosphohydrolase</fullName>
        <ecNumber evidence="3">3.6.1.8</ecNumber>
    </recommendedName>
</protein>
<dbReference type="FunFam" id="1.10.287.1080:FF:000001">
    <property type="entry name" value="Nucleoside triphosphate pyrophosphohydrolase"/>
    <property type="match status" value="1"/>
</dbReference>
<comment type="catalytic activity">
    <reaction evidence="1">
        <text>ATP + H2O = AMP + diphosphate + H(+)</text>
        <dbReference type="Rhea" id="RHEA:14245"/>
        <dbReference type="ChEBI" id="CHEBI:15377"/>
        <dbReference type="ChEBI" id="CHEBI:15378"/>
        <dbReference type="ChEBI" id="CHEBI:30616"/>
        <dbReference type="ChEBI" id="CHEBI:33019"/>
        <dbReference type="ChEBI" id="CHEBI:456215"/>
        <dbReference type="EC" id="3.6.1.8"/>
    </reaction>
</comment>
<dbReference type="GO" id="GO:0047693">
    <property type="term" value="F:ATP diphosphatase activity"/>
    <property type="evidence" value="ECO:0007669"/>
    <property type="project" value="UniProtKB-EC"/>
</dbReference>
<dbReference type="PANTHER" id="PTHR30522">
    <property type="entry name" value="NUCLEOSIDE TRIPHOSPHATE PYROPHOSPHOHYDROLASE"/>
    <property type="match status" value="1"/>
</dbReference>
<dbReference type="NCBIfam" id="TIGR00444">
    <property type="entry name" value="mazG"/>
    <property type="match status" value="1"/>
</dbReference>
<dbReference type="RefSeq" id="WP_101497383.1">
    <property type="nucleotide sequence ID" value="NZ_LNJZ01000009.1"/>
</dbReference>
<dbReference type="InterPro" id="IPR011551">
    <property type="entry name" value="NTP_PyrPHydrolase_MazG"/>
</dbReference>
<dbReference type="Proteomes" id="UP000294575">
    <property type="component" value="Unassembled WGS sequence"/>
</dbReference>
<dbReference type="GO" id="GO:0046052">
    <property type="term" value="P:UTP catabolic process"/>
    <property type="evidence" value="ECO:0007669"/>
    <property type="project" value="TreeGrafter"/>
</dbReference>
<organism evidence="6 7">
    <name type="scientific">Thiopseudomonas denitrificans</name>
    <dbReference type="NCBI Taxonomy" id="1501432"/>
    <lineage>
        <taxon>Bacteria</taxon>
        <taxon>Pseudomonadati</taxon>
        <taxon>Pseudomonadota</taxon>
        <taxon>Gammaproteobacteria</taxon>
        <taxon>Pseudomonadales</taxon>
        <taxon>Pseudomonadaceae</taxon>
        <taxon>Thiopseudomonas</taxon>
    </lineage>
</organism>
<dbReference type="PANTHER" id="PTHR30522:SF0">
    <property type="entry name" value="NUCLEOSIDE TRIPHOSPHATE PYROPHOSPHOHYDROLASE"/>
    <property type="match status" value="1"/>
</dbReference>
<dbReference type="GO" id="GO:0046061">
    <property type="term" value="P:dATP catabolic process"/>
    <property type="evidence" value="ECO:0007669"/>
    <property type="project" value="TreeGrafter"/>
</dbReference>
<dbReference type="GO" id="GO:0046076">
    <property type="term" value="P:dTTP catabolic process"/>
    <property type="evidence" value="ECO:0007669"/>
    <property type="project" value="TreeGrafter"/>
</dbReference>
<dbReference type="GO" id="GO:0046047">
    <property type="term" value="P:TTP catabolic process"/>
    <property type="evidence" value="ECO:0007669"/>
    <property type="project" value="TreeGrafter"/>
</dbReference>